<organism evidence="1 2">
    <name type="scientific">Mytilus edulis</name>
    <name type="common">Blue mussel</name>
    <dbReference type="NCBI Taxonomy" id="6550"/>
    <lineage>
        <taxon>Eukaryota</taxon>
        <taxon>Metazoa</taxon>
        <taxon>Spiralia</taxon>
        <taxon>Lophotrochozoa</taxon>
        <taxon>Mollusca</taxon>
        <taxon>Bivalvia</taxon>
        <taxon>Autobranchia</taxon>
        <taxon>Pteriomorphia</taxon>
        <taxon>Mytilida</taxon>
        <taxon>Mytiloidea</taxon>
        <taxon>Mytilidae</taxon>
        <taxon>Mytilinae</taxon>
        <taxon>Mytilus</taxon>
    </lineage>
</organism>
<reference evidence="1" key="1">
    <citation type="submission" date="2021-03" db="EMBL/GenBank/DDBJ databases">
        <authorList>
            <person name="Bekaert M."/>
        </authorList>
    </citation>
    <scope>NUCLEOTIDE SEQUENCE</scope>
</reference>
<dbReference type="AlphaFoldDB" id="A0A8S3R8Z4"/>
<protein>
    <submittedName>
        <fullName evidence="1">Uncharacterized protein</fullName>
    </submittedName>
</protein>
<name>A0A8S3R8Z4_MYTED</name>
<proteinExistence type="predicted"/>
<gene>
    <name evidence="1" type="ORF">MEDL_18748</name>
</gene>
<accession>A0A8S3R8Z4</accession>
<comment type="caution">
    <text evidence="1">The sequence shown here is derived from an EMBL/GenBank/DDBJ whole genome shotgun (WGS) entry which is preliminary data.</text>
</comment>
<dbReference type="OrthoDB" id="7318948at2759"/>
<evidence type="ECO:0000313" key="2">
    <source>
        <dbReference type="Proteomes" id="UP000683360"/>
    </source>
</evidence>
<keyword evidence="2" id="KW-1185">Reference proteome</keyword>
<sequence length="247" mass="28704">MTINHNKSNVVHFRPNSTPRTINSFKCGDLDINVVEKYTYLGLVLTEHLDYQIMAKHVAASANRALGLVISKYKSFGGLPFDSFTKLYDSIVWSTISYGAAVWGDRTFSCINSIQNKAIRFYMGVGRYTPNVAVNGDSAWKPPCVRQWRTVINHWNRLRYMNTDRLNKRIHNWAEHSFRRYKACKNSNYRLYQQFESCNISDWYNDTNIHKTTVLAKIEDKLLTDFKNKWTEDLHRVSARRMDGGGA</sequence>
<dbReference type="Proteomes" id="UP000683360">
    <property type="component" value="Unassembled WGS sequence"/>
</dbReference>
<dbReference type="EMBL" id="CAJPWZ010000942">
    <property type="protein sequence ID" value="CAG2204295.1"/>
    <property type="molecule type" value="Genomic_DNA"/>
</dbReference>
<evidence type="ECO:0000313" key="1">
    <source>
        <dbReference type="EMBL" id="CAG2204295.1"/>
    </source>
</evidence>